<organism evidence="2 3">
    <name type="scientific">Shimia litoralis</name>
    <dbReference type="NCBI Taxonomy" id="420403"/>
    <lineage>
        <taxon>Bacteria</taxon>
        <taxon>Pseudomonadati</taxon>
        <taxon>Pseudomonadota</taxon>
        <taxon>Alphaproteobacteria</taxon>
        <taxon>Rhodobacterales</taxon>
        <taxon>Roseobacteraceae</taxon>
    </lineage>
</organism>
<dbReference type="AlphaFoldDB" id="A0A4U7NB92"/>
<name>A0A4U7NB92_9RHOB</name>
<dbReference type="OrthoDB" id="7859841at2"/>
<comment type="caution">
    <text evidence="2">The sequence shown here is derived from an EMBL/GenBank/DDBJ whole genome shotgun (WGS) entry which is preliminary data.</text>
</comment>
<keyword evidence="1" id="KW-0472">Membrane</keyword>
<gene>
    <name evidence="2" type="ORF">FAP39_03165</name>
</gene>
<dbReference type="Pfam" id="PF18910">
    <property type="entry name" value="DUF5665"/>
    <property type="match status" value="1"/>
</dbReference>
<keyword evidence="1" id="KW-1133">Transmembrane helix</keyword>
<dbReference type="Proteomes" id="UP000306575">
    <property type="component" value="Unassembled WGS sequence"/>
</dbReference>
<keyword evidence="3" id="KW-1185">Reference proteome</keyword>
<keyword evidence="1" id="KW-0812">Transmembrane</keyword>
<dbReference type="RefSeq" id="WP_138014926.1">
    <property type="nucleotide sequence ID" value="NZ_SULI01000002.1"/>
</dbReference>
<evidence type="ECO:0000313" key="3">
    <source>
        <dbReference type="Proteomes" id="UP000306575"/>
    </source>
</evidence>
<evidence type="ECO:0000313" key="2">
    <source>
        <dbReference type="EMBL" id="TKZ22214.1"/>
    </source>
</evidence>
<evidence type="ECO:0000256" key="1">
    <source>
        <dbReference type="SAM" id="Phobius"/>
    </source>
</evidence>
<protein>
    <submittedName>
        <fullName evidence="2">Uncharacterized protein</fullName>
    </submittedName>
</protein>
<dbReference type="InterPro" id="IPR043723">
    <property type="entry name" value="DUF5665"/>
</dbReference>
<dbReference type="EMBL" id="SULI01000002">
    <property type="protein sequence ID" value="TKZ22214.1"/>
    <property type="molecule type" value="Genomic_DNA"/>
</dbReference>
<reference evidence="2 3" key="1">
    <citation type="submission" date="2019-04" db="EMBL/GenBank/DDBJ databases">
        <title>Genome sequence of Pelagicola litoralis CL-ES2.</title>
        <authorList>
            <person name="Cao J."/>
        </authorList>
    </citation>
    <scope>NUCLEOTIDE SEQUENCE [LARGE SCALE GENOMIC DNA]</scope>
    <source>
        <strain evidence="2 3">CL-ES2</strain>
    </source>
</reference>
<sequence>MPQQDDTKLISAIEHLTAELTATRAAKNSILRSFGSSVLRGVAFAFGALLAIGILGALVAWWISSFNLFPVIGGWISNLLLSIEIPEKFLALREMRGN</sequence>
<accession>A0A4U7NB92</accession>
<feature type="transmembrane region" description="Helical" evidence="1">
    <location>
        <begin position="38"/>
        <end position="62"/>
    </location>
</feature>
<proteinExistence type="predicted"/>